<protein>
    <submittedName>
        <fullName evidence="1">16764_t:CDS:1</fullName>
    </submittedName>
</protein>
<dbReference type="Proteomes" id="UP000789375">
    <property type="component" value="Unassembled WGS sequence"/>
</dbReference>
<sequence>PCSDIQFYFSKCLSLELLSNYSGCKTATQILQDQEVSEQAIMQFTCHKCVQG</sequence>
<reference evidence="1" key="1">
    <citation type="submission" date="2021-06" db="EMBL/GenBank/DDBJ databases">
        <authorList>
            <person name="Kallberg Y."/>
            <person name="Tangrot J."/>
            <person name="Rosling A."/>
        </authorList>
    </citation>
    <scope>NUCLEOTIDE SEQUENCE</scope>
    <source>
        <strain evidence="1">87-6 pot B 2015</strain>
    </source>
</reference>
<evidence type="ECO:0000313" key="1">
    <source>
        <dbReference type="EMBL" id="CAG8708064.1"/>
    </source>
</evidence>
<feature type="non-terminal residue" evidence="1">
    <location>
        <position position="52"/>
    </location>
</feature>
<gene>
    <name evidence="1" type="ORF">FMOSSE_LOCUS14144</name>
</gene>
<comment type="caution">
    <text evidence="1">The sequence shown here is derived from an EMBL/GenBank/DDBJ whole genome shotgun (WGS) entry which is preliminary data.</text>
</comment>
<accession>A0A9N9HV49</accession>
<organism evidence="1 2">
    <name type="scientific">Funneliformis mosseae</name>
    <name type="common">Endomycorrhizal fungus</name>
    <name type="synonym">Glomus mosseae</name>
    <dbReference type="NCBI Taxonomy" id="27381"/>
    <lineage>
        <taxon>Eukaryota</taxon>
        <taxon>Fungi</taxon>
        <taxon>Fungi incertae sedis</taxon>
        <taxon>Mucoromycota</taxon>
        <taxon>Glomeromycotina</taxon>
        <taxon>Glomeromycetes</taxon>
        <taxon>Glomerales</taxon>
        <taxon>Glomeraceae</taxon>
        <taxon>Funneliformis</taxon>
    </lineage>
</organism>
<feature type="non-terminal residue" evidence="1">
    <location>
        <position position="1"/>
    </location>
</feature>
<proteinExistence type="predicted"/>
<dbReference type="AlphaFoldDB" id="A0A9N9HV49"/>
<name>A0A9N9HV49_FUNMO</name>
<keyword evidence="2" id="KW-1185">Reference proteome</keyword>
<dbReference type="EMBL" id="CAJVPP010009998">
    <property type="protein sequence ID" value="CAG8708064.1"/>
    <property type="molecule type" value="Genomic_DNA"/>
</dbReference>
<evidence type="ECO:0000313" key="2">
    <source>
        <dbReference type="Proteomes" id="UP000789375"/>
    </source>
</evidence>